<comment type="similarity">
    <text evidence="2">Belongs to the SLC43A transporter (TC 2.A.1.44) family.</text>
</comment>
<evidence type="ECO:0000256" key="4">
    <source>
        <dbReference type="ARBA" id="ARBA00022692"/>
    </source>
</evidence>
<dbReference type="PANTHER" id="PTHR20772">
    <property type="entry name" value="PROTEIN FMP42"/>
    <property type="match status" value="1"/>
</dbReference>
<proteinExistence type="inferred from homology"/>
<feature type="transmembrane region" description="Helical" evidence="7">
    <location>
        <begin position="440"/>
        <end position="468"/>
    </location>
</feature>
<dbReference type="VEuPathDB" id="FungiDB:SAPIO_CDS3467"/>
<comment type="subcellular location">
    <subcellularLocation>
        <location evidence="1">Membrane</location>
        <topology evidence="1">Multi-pass membrane protein</topology>
    </subcellularLocation>
</comment>
<feature type="transmembrane region" description="Helical" evidence="7">
    <location>
        <begin position="480"/>
        <end position="504"/>
    </location>
</feature>
<evidence type="ECO:0000313" key="8">
    <source>
        <dbReference type="EMBL" id="KEZ44461.1"/>
    </source>
</evidence>
<dbReference type="PANTHER" id="PTHR20772:SF2">
    <property type="entry name" value="PROTEIN FMP42"/>
    <property type="match status" value="1"/>
</dbReference>
<dbReference type="GO" id="GO:0022857">
    <property type="term" value="F:transmembrane transporter activity"/>
    <property type="evidence" value="ECO:0007669"/>
    <property type="project" value="InterPro"/>
</dbReference>
<feature type="transmembrane region" description="Helical" evidence="7">
    <location>
        <begin position="407"/>
        <end position="428"/>
    </location>
</feature>
<dbReference type="HOGENOM" id="CLU_014401_1_1_1"/>
<dbReference type="GO" id="GO:0000329">
    <property type="term" value="C:fungal-type vacuole membrane"/>
    <property type="evidence" value="ECO:0007669"/>
    <property type="project" value="TreeGrafter"/>
</dbReference>
<dbReference type="AlphaFoldDB" id="A0A084GAU9"/>
<feature type="transmembrane region" description="Helical" evidence="7">
    <location>
        <begin position="212"/>
        <end position="235"/>
    </location>
</feature>
<keyword evidence="6 7" id="KW-0472">Membrane</keyword>
<sequence>MAMNRVASIDAVVAAGADVFGPRPDAERPQRVRTLSFNPFPPDWDFSFGASPRALEGVAAYEVSRWKRIFQIVATLLYSLLAAGIIFGYAALKPVLRQEGAYKDTCSAKHPVDADVDICVEMRLNMMFTVAAVASNVATLPMGAILDSFGPRASAIVGSFLLAVGSLLMAYAKDIIAFDGLLVGYLLLALGGPGVFISSFQLSNAFPSRSGLILSLITGSFDASSALFYIYRIIYEKTAGTLTLQKFFLGYLTVPAAIILLHLLVLPAHPYKSLGELVSMAEEYDSDGGYFSDGSVSPHSEEGHQTPLLREPDGRRYASIATEVENLLGSAQGDVLVRREERRNDVSGIWGAMHGATALQQIRSPWFILISLFTIVQMTRINYFIATIRPQYESILDSVEKAIRLNHFFDAALPIGGLLSVPLVGLLLDNVSTVSVLSTLVAGATIIGALGVIPRLWAAYANVALFVLYRPLYYTAVSDYAAKVFGLRTFGTVYGVLITLTGPFNLSQYVLDYLFHVKFDGDPVPVDIMLLSLAAGIGLVLVGYVWWEGKGVRRRLLEREAEAAFERPSA</sequence>
<dbReference type="InterPro" id="IPR036259">
    <property type="entry name" value="MFS_trans_sf"/>
</dbReference>
<comment type="caution">
    <text evidence="8">The sequence shown here is derived from an EMBL/GenBank/DDBJ whole genome shotgun (WGS) entry which is preliminary data.</text>
</comment>
<evidence type="ECO:0000256" key="7">
    <source>
        <dbReference type="SAM" id="Phobius"/>
    </source>
</evidence>
<dbReference type="OMA" id="CNILQQV"/>
<evidence type="ECO:0000256" key="5">
    <source>
        <dbReference type="ARBA" id="ARBA00022989"/>
    </source>
</evidence>
<feature type="transmembrane region" description="Helical" evidence="7">
    <location>
        <begin position="366"/>
        <end position="386"/>
    </location>
</feature>
<keyword evidence="5 7" id="KW-1133">Transmembrane helix</keyword>
<protein>
    <submittedName>
        <fullName evidence="8">Protein FMP42</fullName>
    </submittedName>
</protein>
<keyword evidence="4 7" id="KW-0812">Transmembrane</keyword>
<feature type="transmembrane region" description="Helical" evidence="7">
    <location>
        <begin position="69"/>
        <end position="92"/>
    </location>
</feature>
<evidence type="ECO:0000256" key="6">
    <source>
        <dbReference type="ARBA" id="ARBA00023136"/>
    </source>
</evidence>
<dbReference type="SUPFAM" id="SSF103473">
    <property type="entry name" value="MFS general substrate transporter"/>
    <property type="match status" value="1"/>
</dbReference>
<evidence type="ECO:0000256" key="3">
    <source>
        <dbReference type="ARBA" id="ARBA00022448"/>
    </source>
</evidence>
<evidence type="ECO:0000256" key="1">
    <source>
        <dbReference type="ARBA" id="ARBA00004141"/>
    </source>
</evidence>
<dbReference type="RefSeq" id="XP_016644260.1">
    <property type="nucleotide sequence ID" value="XM_016786254.1"/>
</dbReference>
<dbReference type="InterPro" id="IPR011701">
    <property type="entry name" value="MFS"/>
</dbReference>
<accession>A0A084GAU9</accession>
<reference evidence="8 9" key="1">
    <citation type="journal article" date="2014" name="Genome Announc.">
        <title>Draft genome sequence of the pathogenic fungus Scedosporium apiospermum.</title>
        <authorList>
            <person name="Vandeputte P."/>
            <person name="Ghamrawi S."/>
            <person name="Rechenmann M."/>
            <person name="Iltis A."/>
            <person name="Giraud S."/>
            <person name="Fleury M."/>
            <person name="Thornton C."/>
            <person name="Delhaes L."/>
            <person name="Meyer W."/>
            <person name="Papon N."/>
            <person name="Bouchara J.P."/>
        </authorList>
    </citation>
    <scope>NUCLEOTIDE SEQUENCE [LARGE SCALE GENOMIC DNA]</scope>
    <source>
        <strain evidence="8 9">IHEM 14462</strain>
    </source>
</reference>
<dbReference type="Gene3D" id="1.20.1250.20">
    <property type="entry name" value="MFS general substrate transporter like domains"/>
    <property type="match status" value="1"/>
</dbReference>
<evidence type="ECO:0000256" key="2">
    <source>
        <dbReference type="ARBA" id="ARBA00006595"/>
    </source>
</evidence>
<evidence type="ECO:0000313" key="9">
    <source>
        <dbReference type="Proteomes" id="UP000028545"/>
    </source>
</evidence>
<dbReference type="InterPro" id="IPR052599">
    <property type="entry name" value="SLC43A_AATransporter"/>
</dbReference>
<organism evidence="8 9">
    <name type="scientific">Pseudallescheria apiosperma</name>
    <name type="common">Scedosporium apiospermum</name>
    <dbReference type="NCBI Taxonomy" id="563466"/>
    <lineage>
        <taxon>Eukaryota</taxon>
        <taxon>Fungi</taxon>
        <taxon>Dikarya</taxon>
        <taxon>Ascomycota</taxon>
        <taxon>Pezizomycotina</taxon>
        <taxon>Sordariomycetes</taxon>
        <taxon>Hypocreomycetidae</taxon>
        <taxon>Microascales</taxon>
        <taxon>Microascaceae</taxon>
        <taxon>Scedosporium</taxon>
    </lineage>
</organism>
<dbReference type="KEGG" id="sapo:SAPIO_CDS3467"/>
<gene>
    <name evidence="8" type="ORF">SAPIO_CDS3467</name>
</gene>
<dbReference type="Proteomes" id="UP000028545">
    <property type="component" value="Unassembled WGS sequence"/>
</dbReference>
<keyword evidence="9" id="KW-1185">Reference proteome</keyword>
<dbReference type="OrthoDB" id="330047at2759"/>
<name>A0A084GAU9_PSEDA</name>
<dbReference type="Pfam" id="PF07690">
    <property type="entry name" value="MFS_1"/>
    <property type="match status" value="1"/>
</dbReference>
<feature type="transmembrane region" description="Helical" evidence="7">
    <location>
        <begin position="152"/>
        <end position="170"/>
    </location>
</feature>
<dbReference type="EMBL" id="JOWA01000088">
    <property type="protein sequence ID" value="KEZ44461.1"/>
    <property type="molecule type" value="Genomic_DNA"/>
</dbReference>
<feature type="transmembrane region" description="Helical" evidence="7">
    <location>
        <begin position="524"/>
        <end position="547"/>
    </location>
</feature>
<feature type="transmembrane region" description="Helical" evidence="7">
    <location>
        <begin position="182"/>
        <end position="200"/>
    </location>
</feature>
<dbReference type="GeneID" id="27722539"/>
<feature type="transmembrane region" description="Helical" evidence="7">
    <location>
        <begin position="247"/>
        <end position="268"/>
    </location>
</feature>
<keyword evidence="3" id="KW-0813">Transport</keyword>